<dbReference type="PANTHER" id="PTHR43245">
    <property type="entry name" value="BIFUNCTIONAL POLYMYXIN RESISTANCE PROTEIN ARNA"/>
    <property type="match status" value="1"/>
</dbReference>
<dbReference type="EMBL" id="RCWJ01000001">
    <property type="protein sequence ID" value="RLQ86237.1"/>
    <property type="molecule type" value="Genomic_DNA"/>
</dbReference>
<evidence type="ECO:0000313" key="3">
    <source>
        <dbReference type="EMBL" id="RLQ86237.1"/>
    </source>
</evidence>
<keyword evidence="4" id="KW-1185">Reference proteome</keyword>
<dbReference type="AlphaFoldDB" id="A0A3L7J6C8"/>
<dbReference type="Gene3D" id="3.40.50.720">
    <property type="entry name" value="NAD(P)-binding Rossmann-like Domain"/>
    <property type="match status" value="1"/>
</dbReference>
<comment type="caution">
    <text evidence="3">The sequence shown here is derived from an EMBL/GenBank/DDBJ whole genome shotgun (WGS) entry which is preliminary data.</text>
</comment>
<dbReference type="RefSeq" id="WP_121658596.1">
    <property type="nucleotide sequence ID" value="NZ_BMEK01000001.1"/>
</dbReference>
<dbReference type="OrthoDB" id="7941246at2"/>
<evidence type="ECO:0000313" key="4">
    <source>
        <dbReference type="Proteomes" id="UP000282460"/>
    </source>
</evidence>
<dbReference type="InterPro" id="IPR036291">
    <property type="entry name" value="NAD(P)-bd_dom_sf"/>
</dbReference>
<dbReference type="InterPro" id="IPR050177">
    <property type="entry name" value="Lipid_A_modif_metabolic_enz"/>
</dbReference>
<dbReference type="InterPro" id="IPR001509">
    <property type="entry name" value="Epimerase_deHydtase"/>
</dbReference>
<feature type="compositionally biased region" description="Low complexity" evidence="1">
    <location>
        <begin position="319"/>
        <end position="330"/>
    </location>
</feature>
<proteinExistence type="predicted"/>
<feature type="domain" description="NAD-dependent epimerase/dehydratase" evidence="2">
    <location>
        <begin position="4"/>
        <end position="211"/>
    </location>
</feature>
<dbReference type="Proteomes" id="UP000282460">
    <property type="component" value="Unassembled WGS sequence"/>
</dbReference>
<organism evidence="3 4">
    <name type="scientific">Mycetocola zhadangensis</name>
    <dbReference type="NCBI Taxonomy" id="1164595"/>
    <lineage>
        <taxon>Bacteria</taxon>
        <taxon>Bacillati</taxon>
        <taxon>Actinomycetota</taxon>
        <taxon>Actinomycetes</taxon>
        <taxon>Micrococcales</taxon>
        <taxon>Microbacteriaceae</taxon>
        <taxon>Mycetocola</taxon>
    </lineage>
</organism>
<dbReference type="SUPFAM" id="SSF51735">
    <property type="entry name" value="NAD(P)-binding Rossmann-fold domains"/>
    <property type="match status" value="1"/>
</dbReference>
<evidence type="ECO:0000256" key="1">
    <source>
        <dbReference type="SAM" id="MobiDB-lite"/>
    </source>
</evidence>
<sequence length="330" mass="35327">MRLLVLGGTEFVGRALVEEGLSRGWDVTTFNRGTRQPLPGVTPLVGDRTDPQGLAALKTPGLEWDIVADTWSWAPSAVRDTARVLKDDAGRYVYVSSCSVYRFPTEAGSAENAPLVNSSPDDETFDDYARAKAGAERAVLDAFGDRSLLARPGLILGPHENIGRLPWWLLRAARGGSILAPGKPNASIQYIDARDLASWSLGAAQNSVSGPVNVISEPAATTMGELLTSCLDATDSTGHLEWTSTETVLNAGIEPWTQLPIWLPPGEVHDTMFNIDVSKAMSAGLTIRPITETVHDTWNWLQSIGGVPPQRADRPPVGLAPELEAGLLGS</sequence>
<name>A0A3L7J6C8_9MICO</name>
<feature type="region of interest" description="Disordered" evidence="1">
    <location>
        <begin position="307"/>
        <end position="330"/>
    </location>
</feature>
<evidence type="ECO:0000259" key="2">
    <source>
        <dbReference type="Pfam" id="PF01370"/>
    </source>
</evidence>
<gene>
    <name evidence="3" type="ORF">D9V28_05220</name>
</gene>
<protein>
    <submittedName>
        <fullName evidence="3">NAD-dependent epimerase/dehydratase family protein</fullName>
    </submittedName>
</protein>
<dbReference type="PANTHER" id="PTHR43245:SF13">
    <property type="entry name" value="UDP-D-APIOSE_UDP-D-XYLOSE SYNTHASE 2"/>
    <property type="match status" value="1"/>
</dbReference>
<dbReference type="Pfam" id="PF01370">
    <property type="entry name" value="Epimerase"/>
    <property type="match status" value="1"/>
</dbReference>
<accession>A0A3L7J6C8</accession>
<reference evidence="3 4" key="1">
    <citation type="submission" date="2018-10" db="EMBL/GenBank/DDBJ databases">
        <authorList>
            <person name="Li J."/>
        </authorList>
    </citation>
    <scope>NUCLEOTIDE SEQUENCE [LARGE SCALE GENOMIC DNA]</scope>
    <source>
        <strain evidence="3 4">ZD1-4</strain>
    </source>
</reference>